<evidence type="ECO:0000256" key="5">
    <source>
        <dbReference type="ARBA" id="ARBA00023157"/>
    </source>
</evidence>
<dbReference type="InterPro" id="IPR011161">
    <property type="entry name" value="MHC_I-like_Ag-recog"/>
</dbReference>
<keyword evidence="3 8" id="KW-0732">Signal</keyword>
<sequence>MARFTPLVFFIFSLGMSVVYCGSHLLQYHITRLTAPSPGLPELIKIGYVDGLRYARCTSETHRCEFLIPALETVYERMTLKEKCINYFEFSQFERLQLLTDIYNKTSGNDAFHIYQMKFGCVQHDDGTTGIYQEVAFDSKELITYDKHTGTFIPTSQEARIVAQLWNKNYAKVEKIYMENCCTPRLALFPPAIASDLEKKVPPKVKVSSSESDGEQKLHCRVYGFYPRDVEVKWIKNGRDEIHSEEAAQILPNPDGTYQIRVSVGVTPEEGATYSCHIDHSSLENPLVVPFESKNGIHLYIIIPVCAPLLLLLIILGICIYRKRMTQDPKGSYQSGSAS</sequence>
<dbReference type="InterPro" id="IPR013783">
    <property type="entry name" value="Ig-like_fold"/>
</dbReference>
<dbReference type="FunFam" id="3.30.500.10:FF:000003">
    <property type="entry name" value="IgG receptor FcRn large subunit p51"/>
    <property type="match status" value="1"/>
</dbReference>
<dbReference type="GO" id="GO:0006955">
    <property type="term" value="P:immune response"/>
    <property type="evidence" value="ECO:0000318"/>
    <property type="project" value="GO_Central"/>
</dbReference>
<dbReference type="PROSITE" id="PS50835">
    <property type="entry name" value="IG_LIKE"/>
    <property type="match status" value="1"/>
</dbReference>
<keyword evidence="6" id="KW-0325">Glycoprotein</keyword>
<dbReference type="Xenbase" id="XB-GENE-25918980">
    <property type="gene designation" value="mhc1-uba13.5"/>
</dbReference>
<evidence type="ECO:0000259" key="9">
    <source>
        <dbReference type="PROSITE" id="PS50835"/>
    </source>
</evidence>
<dbReference type="OrthoDB" id="8936120at2759"/>
<keyword evidence="5" id="KW-1015">Disulfide bond</keyword>
<dbReference type="FunFam" id="2.60.40.10:FF:001497">
    <property type="entry name" value="MHC class I antigen"/>
    <property type="match status" value="1"/>
</dbReference>
<dbReference type="RefSeq" id="XP_002940108.1">
    <property type="nucleotide sequence ID" value="XM_002940062.4"/>
</dbReference>
<keyword evidence="7" id="KW-0812">Transmembrane</keyword>
<accession>A0A6I8QD81</accession>
<dbReference type="Reactome" id="R-XTR-6798695">
    <property type="pathway name" value="Neutrophil degranulation"/>
</dbReference>
<reference evidence="12" key="3">
    <citation type="submission" date="2025-04" db="UniProtKB">
        <authorList>
            <consortium name="RefSeq"/>
        </authorList>
    </citation>
    <scope>IDENTIFICATION</scope>
    <source>
        <strain evidence="12">Nigerian</strain>
        <tissue evidence="12">Liver and blood</tissue>
    </source>
</reference>
<dbReference type="Bgee" id="ENSXETG00000012424">
    <property type="expression patterns" value="Expressed in liver and 2 other cell types or tissues"/>
</dbReference>
<dbReference type="AGR" id="Xenbase:XB-GENE-25918980"/>
<dbReference type="PANTHER" id="PTHR16675:SF274">
    <property type="entry name" value="ZINC-ALPHA-2-GLYCOPROTEIN"/>
    <property type="match status" value="1"/>
</dbReference>
<evidence type="ECO:0000256" key="7">
    <source>
        <dbReference type="SAM" id="Phobius"/>
    </source>
</evidence>
<feature type="chain" id="PRO_5044633894" evidence="8">
    <location>
        <begin position="22"/>
        <end position="339"/>
    </location>
</feature>
<dbReference type="Proteomes" id="UP000008143">
    <property type="component" value="Chromosome 8"/>
</dbReference>
<evidence type="ECO:0000313" key="13">
    <source>
        <dbReference type="Xenbase" id="XB-GENE-25918980"/>
    </source>
</evidence>
<keyword evidence="7" id="KW-1133">Transmembrane helix</keyword>
<organism evidence="10">
    <name type="scientific">Xenopus tropicalis</name>
    <name type="common">Western clawed frog</name>
    <name type="synonym">Silurana tropicalis</name>
    <dbReference type="NCBI Taxonomy" id="8364"/>
    <lineage>
        <taxon>Eukaryota</taxon>
        <taxon>Metazoa</taxon>
        <taxon>Chordata</taxon>
        <taxon>Craniata</taxon>
        <taxon>Vertebrata</taxon>
        <taxon>Euteleostomi</taxon>
        <taxon>Amphibia</taxon>
        <taxon>Batrachia</taxon>
        <taxon>Anura</taxon>
        <taxon>Pipoidea</taxon>
        <taxon>Pipidae</taxon>
        <taxon>Xenopodinae</taxon>
        <taxon>Xenopus</taxon>
        <taxon>Silurana</taxon>
    </lineage>
</organism>
<comment type="subcellular location">
    <subcellularLocation>
        <location evidence="1">Cell membrane</location>
    </subcellularLocation>
</comment>
<keyword evidence="11" id="KW-1185">Reference proteome</keyword>
<feature type="signal peptide" evidence="8">
    <location>
        <begin position="1"/>
        <end position="21"/>
    </location>
</feature>
<dbReference type="GeneID" id="100495081"/>
<dbReference type="SUPFAM" id="SSF54452">
    <property type="entry name" value="MHC antigen-recognition domain"/>
    <property type="match status" value="1"/>
</dbReference>
<dbReference type="Reactome" id="R-XTR-983170">
    <property type="pathway name" value="Antigen Presentation: Folding, assembly and peptide loading of class I MHC"/>
</dbReference>
<dbReference type="InterPro" id="IPR003597">
    <property type="entry name" value="Ig_C1-set"/>
</dbReference>
<evidence type="ECO:0000256" key="6">
    <source>
        <dbReference type="ARBA" id="ARBA00023180"/>
    </source>
</evidence>
<dbReference type="CTD" id="100495081"/>
<evidence type="ECO:0000313" key="11">
    <source>
        <dbReference type="Proteomes" id="UP000008143"/>
    </source>
</evidence>
<dbReference type="SUPFAM" id="SSF48726">
    <property type="entry name" value="Immunoglobulin"/>
    <property type="match status" value="1"/>
</dbReference>
<reference evidence="10" key="2">
    <citation type="submission" date="2020-05" db="UniProtKB">
        <authorList>
            <consortium name="Ensembl"/>
        </authorList>
    </citation>
    <scope>IDENTIFICATION</scope>
</reference>
<dbReference type="GO" id="GO:0005615">
    <property type="term" value="C:extracellular space"/>
    <property type="evidence" value="ECO:0000318"/>
    <property type="project" value="GO_Central"/>
</dbReference>
<protein>
    <submittedName>
        <fullName evidence="10 12">Zinc-alpha-2-glycoprotein</fullName>
    </submittedName>
</protein>
<dbReference type="KEGG" id="xtr:100495081"/>
<evidence type="ECO:0000256" key="1">
    <source>
        <dbReference type="ARBA" id="ARBA00004236"/>
    </source>
</evidence>
<dbReference type="InterPro" id="IPR036179">
    <property type="entry name" value="Ig-like_dom_sf"/>
</dbReference>
<evidence type="ECO:0000256" key="8">
    <source>
        <dbReference type="SAM" id="SignalP"/>
    </source>
</evidence>
<keyword evidence="4 7" id="KW-0472">Membrane</keyword>
<feature type="domain" description="Ig-like" evidence="9">
    <location>
        <begin position="203"/>
        <end position="288"/>
    </location>
</feature>
<proteinExistence type="predicted"/>
<dbReference type="Pfam" id="PF07654">
    <property type="entry name" value="C1-set"/>
    <property type="match status" value="1"/>
</dbReference>
<reference evidence="10" key="1">
    <citation type="journal article" date="2010" name="Science">
        <title>The genome of the Western clawed frog Xenopus tropicalis.</title>
        <authorList>
            <person name="Hellsten U."/>
            <person name="Harland R.M."/>
            <person name="Gilchrist M.J."/>
            <person name="Hendrix D."/>
            <person name="Jurka J."/>
            <person name="Kapitonov V."/>
            <person name="Ovcharenko I."/>
            <person name="Putnam N.H."/>
            <person name="Shu S."/>
            <person name="Taher L."/>
            <person name="Blitz I.L."/>
            <person name="Blumberg B."/>
            <person name="Dichmann D.S."/>
            <person name="Dubchak I."/>
            <person name="Amaya E."/>
            <person name="Detter J.C."/>
            <person name="Fletcher R."/>
            <person name="Gerhard D.S."/>
            <person name="Goodstein D."/>
            <person name="Graves T."/>
            <person name="Grigoriev I.V."/>
            <person name="Grimwood J."/>
            <person name="Kawashima T."/>
            <person name="Lindquist E."/>
            <person name="Lucas S.M."/>
            <person name="Mead P.E."/>
            <person name="Mitros T."/>
            <person name="Ogino H."/>
            <person name="Ohta Y."/>
            <person name="Poliakov A.V."/>
            <person name="Pollet N."/>
            <person name="Robert J."/>
            <person name="Salamov A."/>
            <person name="Sater A.K."/>
            <person name="Schmutz J."/>
            <person name="Terry A."/>
            <person name="Vize P.D."/>
            <person name="Warren W.C."/>
            <person name="Wells D."/>
            <person name="Wills A."/>
            <person name="Wilson R.K."/>
            <person name="Zimmerman L.B."/>
            <person name="Zorn A.M."/>
            <person name="Grainger R."/>
            <person name="Grammer T."/>
            <person name="Khokha M.K."/>
            <person name="Richardson P.M."/>
            <person name="Rokhsar D.S."/>
        </authorList>
    </citation>
    <scope>NUCLEOTIDE SEQUENCE [LARGE SCALE GENOMIC DNA]</scope>
    <source>
        <strain evidence="10">Nigerian</strain>
    </source>
</reference>
<gene>
    <name evidence="13" type="primary">mhc1-uba13.5</name>
    <name evidence="10 12" type="synonym">LOC100495081</name>
</gene>
<feature type="transmembrane region" description="Helical" evidence="7">
    <location>
        <begin position="297"/>
        <end position="321"/>
    </location>
</feature>
<evidence type="ECO:0000313" key="10">
    <source>
        <dbReference type="Ensembl" id="ENSXETP00000067550"/>
    </source>
</evidence>
<name>A0A6I8QD81_XENTR</name>
<evidence type="ECO:0000256" key="2">
    <source>
        <dbReference type="ARBA" id="ARBA00022475"/>
    </source>
</evidence>
<dbReference type="SMART" id="SM00407">
    <property type="entry name" value="IGc1"/>
    <property type="match status" value="1"/>
</dbReference>
<evidence type="ECO:0000256" key="4">
    <source>
        <dbReference type="ARBA" id="ARBA00023136"/>
    </source>
</evidence>
<dbReference type="Gene3D" id="3.30.500.10">
    <property type="entry name" value="MHC class I-like antigen recognition-like"/>
    <property type="match status" value="1"/>
</dbReference>
<dbReference type="AlphaFoldDB" id="A0A6I8QD81"/>
<dbReference type="InterPro" id="IPR011162">
    <property type="entry name" value="MHC_I/II-like_Ag-recog"/>
</dbReference>
<dbReference type="PANTHER" id="PTHR16675">
    <property type="entry name" value="MHC CLASS I-RELATED"/>
    <property type="match status" value="1"/>
</dbReference>
<dbReference type="OMA" id="ENCCTPR"/>
<dbReference type="Ensembl" id="ENSXETT00000069194">
    <property type="protein sequence ID" value="ENSXETP00000067550"/>
    <property type="gene ID" value="ENSXETG00000012424"/>
</dbReference>
<dbReference type="InterPro" id="IPR037055">
    <property type="entry name" value="MHC_I-like_Ag-recog_sf"/>
</dbReference>
<dbReference type="GO" id="GO:0009897">
    <property type="term" value="C:external side of plasma membrane"/>
    <property type="evidence" value="ECO:0000318"/>
    <property type="project" value="GO_Central"/>
</dbReference>
<dbReference type="Pfam" id="PF00129">
    <property type="entry name" value="MHC_I"/>
    <property type="match status" value="1"/>
</dbReference>
<dbReference type="Gene3D" id="2.60.40.10">
    <property type="entry name" value="Immunoglobulins"/>
    <property type="match status" value="1"/>
</dbReference>
<dbReference type="InterPro" id="IPR007110">
    <property type="entry name" value="Ig-like_dom"/>
</dbReference>
<evidence type="ECO:0000256" key="3">
    <source>
        <dbReference type="ARBA" id="ARBA00022729"/>
    </source>
</evidence>
<evidence type="ECO:0000313" key="12">
    <source>
        <dbReference type="RefSeq" id="XP_002940108.1"/>
    </source>
</evidence>
<keyword evidence="2" id="KW-1003">Cell membrane</keyword>
<dbReference type="InterPro" id="IPR050208">
    <property type="entry name" value="MHC_class-I_related"/>
</dbReference>
<dbReference type="GeneTree" id="ENSGT01120000271825"/>